<proteinExistence type="predicted"/>
<dbReference type="InterPro" id="IPR028098">
    <property type="entry name" value="Glyco_trans_4-like_N"/>
</dbReference>
<reference evidence="3 4" key="1">
    <citation type="submission" date="2022-11" db="EMBL/GenBank/DDBJ databases">
        <title>Spartinivicinus poritis sp. nov., isolated from scleractinian coral Porites lutea.</title>
        <authorList>
            <person name="Zhang G."/>
            <person name="Cai L."/>
            <person name="Wei Q."/>
        </authorList>
    </citation>
    <scope>NUCLEOTIDE SEQUENCE [LARGE SCALE GENOMIC DNA]</scope>
    <source>
        <strain evidence="3 4">A2-2</strain>
    </source>
</reference>
<dbReference type="PANTHER" id="PTHR45947:SF3">
    <property type="entry name" value="SULFOQUINOVOSYL TRANSFERASE SQD2"/>
    <property type="match status" value="1"/>
</dbReference>
<dbReference type="Pfam" id="PF00534">
    <property type="entry name" value="Glycos_transf_1"/>
    <property type="match status" value="1"/>
</dbReference>
<keyword evidence="4" id="KW-1185">Reference proteome</keyword>
<dbReference type="EMBL" id="JAPMOU010000010">
    <property type="protein sequence ID" value="MDE1462264.1"/>
    <property type="molecule type" value="Genomic_DNA"/>
</dbReference>
<evidence type="ECO:0000313" key="3">
    <source>
        <dbReference type="EMBL" id="MDE1462264.1"/>
    </source>
</evidence>
<feature type="domain" description="Glycosyltransferase subfamily 4-like N-terminal" evidence="2">
    <location>
        <begin position="22"/>
        <end position="202"/>
    </location>
</feature>
<dbReference type="RefSeq" id="WP_274688621.1">
    <property type="nucleotide sequence ID" value="NZ_JAPMOU010000010.1"/>
</dbReference>
<evidence type="ECO:0000259" key="2">
    <source>
        <dbReference type="Pfam" id="PF13439"/>
    </source>
</evidence>
<dbReference type="InterPro" id="IPR001296">
    <property type="entry name" value="Glyco_trans_1"/>
</dbReference>
<dbReference type="Pfam" id="PF13439">
    <property type="entry name" value="Glyco_transf_4"/>
    <property type="match status" value="1"/>
</dbReference>
<dbReference type="Proteomes" id="UP001528823">
    <property type="component" value="Unassembled WGS sequence"/>
</dbReference>
<protein>
    <submittedName>
        <fullName evidence="3">Glycosyltransferase family 4 protein</fullName>
    </submittedName>
</protein>
<dbReference type="SUPFAM" id="SSF53756">
    <property type="entry name" value="UDP-Glycosyltransferase/glycogen phosphorylase"/>
    <property type="match status" value="1"/>
</dbReference>
<evidence type="ECO:0000259" key="1">
    <source>
        <dbReference type="Pfam" id="PF00534"/>
    </source>
</evidence>
<name>A0ABT5U7B8_9GAMM</name>
<dbReference type="InterPro" id="IPR050194">
    <property type="entry name" value="Glycosyltransferase_grp1"/>
</dbReference>
<feature type="domain" description="Glycosyl transferase family 1" evidence="1">
    <location>
        <begin position="214"/>
        <end position="380"/>
    </location>
</feature>
<dbReference type="Gene3D" id="3.40.50.2000">
    <property type="entry name" value="Glycogen Phosphorylase B"/>
    <property type="match status" value="2"/>
</dbReference>
<comment type="caution">
    <text evidence="3">The sequence shown here is derived from an EMBL/GenBank/DDBJ whole genome shotgun (WGS) entry which is preliminary data.</text>
</comment>
<gene>
    <name evidence="3" type="ORF">ORQ98_09785</name>
</gene>
<dbReference type="PANTHER" id="PTHR45947">
    <property type="entry name" value="SULFOQUINOVOSYL TRANSFERASE SQD2"/>
    <property type="match status" value="1"/>
</dbReference>
<organism evidence="3 4">
    <name type="scientific">Spartinivicinus poritis</name>
    <dbReference type="NCBI Taxonomy" id="2994640"/>
    <lineage>
        <taxon>Bacteria</taxon>
        <taxon>Pseudomonadati</taxon>
        <taxon>Pseudomonadota</taxon>
        <taxon>Gammaproteobacteria</taxon>
        <taxon>Oceanospirillales</taxon>
        <taxon>Zooshikellaceae</taxon>
        <taxon>Spartinivicinus</taxon>
    </lineage>
</organism>
<sequence>MRILYFHQHFSTPKGSTGIRSYEMARRLIYHGHEVTMVCGSYGGAETGLKASFKNGCRKGVVDDIHIIEFDLAYSNSDGFLKRTASFIKFALRSISLVFSEKYDVVFATSTPLTAGIPGIFARWIRGKTFIFEVRDLWPELPKEMGVIKNPLVLGLMSILEWISYRSAHRCIGLSPGIMDGIVKCGVAKSRIALVPNGCDLEIFGKVVESWRPEGVNENDFIAIFTGTHGIANGLDAALHAAKELKKRGRDDIKLVLVGQGKLKHQLQQFVNQEKLDNVIFHPPVDKEALSGLMASADIGMQLLANVPAFYYGTSPNKFFDYISAGLPVLNNYPGWLAGMIKKQQCGFAIPPDDPSAFADALEKASANKDQLMTMGHNARILAEKSFNRQKLADQWVDWVTKEVFHEATI</sequence>
<evidence type="ECO:0000313" key="4">
    <source>
        <dbReference type="Proteomes" id="UP001528823"/>
    </source>
</evidence>
<accession>A0ABT5U7B8</accession>
<dbReference type="CDD" id="cd03794">
    <property type="entry name" value="GT4_WbuB-like"/>
    <property type="match status" value="1"/>
</dbReference>